<feature type="region of interest" description="Disordered" evidence="5">
    <location>
        <begin position="496"/>
        <end position="546"/>
    </location>
</feature>
<evidence type="ECO:0000256" key="2">
    <source>
        <dbReference type="ARBA" id="ARBA00023015"/>
    </source>
</evidence>
<dbReference type="GO" id="GO:0003677">
    <property type="term" value="F:DNA binding"/>
    <property type="evidence" value="ECO:0007669"/>
    <property type="project" value="InterPro"/>
</dbReference>
<dbReference type="GO" id="GO:0006325">
    <property type="term" value="P:chromatin organization"/>
    <property type="evidence" value="ECO:0007669"/>
    <property type="project" value="UniProtKB-KW"/>
</dbReference>
<keyword evidence="8" id="KW-1185">Reference proteome</keyword>
<keyword evidence="4" id="KW-0539">Nucleus</keyword>
<evidence type="ECO:0000313" key="8">
    <source>
        <dbReference type="Proteomes" id="UP000305067"/>
    </source>
</evidence>
<organism evidence="7 8">
    <name type="scientific">Pterulicium gracile</name>
    <dbReference type="NCBI Taxonomy" id="1884261"/>
    <lineage>
        <taxon>Eukaryota</taxon>
        <taxon>Fungi</taxon>
        <taxon>Dikarya</taxon>
        <taxon>Basidiomycota</taxon>
        <taxon>Agaricomycotina</taxon>
        <taxon>Agaricomycetes</taxon>
        <taxon>Agaricomycetidae</taxon>
        <taxon>Agaricales</taxon>
        <taxon>Pleurotineae</taxon>
        <taxon>Pterulaceae</taxon>
        <taxon>Pterulicium</taxon>
    </lineage>
</organism>
<dbReference type="GO" id="GO:0016586">
    <property type="term" value="C:RSC-type complex"/>
    <property type="evidence" value="ECO:0007669"/>
    <property type="project" value="TreeGrafter"/>
</dbReference>
<dbReference type="AlphaFoldDB" id="A0A5C3R551"/>
<proteinExistence type="predicted"/>
<sequence length="647" mass="71782">MMAQYAHQSQQNYYGQGASHHASTYSHRSMNETSARDDYERWYTEPAPNNRMLMALKSTIPKEVGWALDRLCRLSENDQFSLRLLKGLADALFEWPVWFATEGYKDMPPTHNLFSHAGDSARALQNAMESVFSLRNCSYIEANAQDIAEHPSKEPFVLSALHNLKDESGAYDEFLLYTLEMFQNVAYSFVLPPPPIPLEKNPFPPLLDLLANSSNRSLIIAAFNALSALLSVPSNGLHLDSASPGLLASIRYLPLIGDKPLLEASLNHLYNHLSQPQLAKAFLLHSQMSGTLKSLVNVLLREQEEDTFSSNLSGPLYTVPSSKVLTRVYNPTEEELNALIALPEPQRCYEWMRSMFVAKPDGVLTQIEFFSLYRETFAAASLHQPNNPMLNAPDVIKNVNIVFNQAQAMVVPGSPPTFVVRGVDRRRVEDGHEPFKCLWDRASCPTATFTSPSALHQHLTDDHLQGENTSCLWLSCPQVSISKPLLKSHVLTHLTNPGLGQKPASQSDLITLSSSDSPYPTSHPTSRVPPPPPDAILSYKTPRSQPPGTSLLALLSIRILFRISFASVDRATRADAEHFGFPGVVEEDSADQDVSSILDSEEEGARRGRKAFVGARGMLERVMLLDDTLMGWISEMVDAGVYGFSSE</sequence>
<evidence type="ECO:0000259" key="6">
    <source>
        <dbReference type="PROSITE" id="PS51526"/>
    </source>
</evidence>
<evidence type="ECO:0000256" key="3">
    <source>
        <dbReference type="ARBA" id="ARBA00023163"/>
    </source>
</evidence>
<dbReference type="GO" id="GO:0006355">
    <property type="term" value="P:regulation of DNA-templated transcription"/>
    <property type="evidence" value="ECO:0007669"/>
    <property type="project" value="InterPro"/>
</dbReference>
<keyword evidence="1" id="KW-0156">Chromatin regulator</keyword>
<dbReference type="PANTHER" id="PTHR22970">
    <property type="entry name" value="AT-RICH INTERACTIVE DOMAIN-CONTAINING PROTEIN 2"/>
    <property type="match status" value="1"/>
</dbReference>
<feature type="domain" description="RFX-type winged-helix" evidence="6">
    <location>
        <begin position="348"/>
        <end position="427"/>
    </location>
</feature>
<evidence type="ECO:0000313" key="7">
    <source>
        <dbReference type="EMBL" id="TFL06114.1"/>
    </source>
</evidence>
<dbReference type="InterPro" id="IPR052406">
    <property type="entry name" value="Chromatin_Remodeling_Comp"/>
</dbReference>
<evidence type="ECO:0000256" key="1">
    <source>
        <dbReference type="ARBA" id="ARBA00022853"/>
    </source>
</evidence>
<accession>A0A5C3R551</accession>
<dbReference type="EMBL" id="ML178815">
    <property type="protein sequence ID" value="TFL06114.1"/>
    <property type="molecule type" value="Genomic_DNA"/>
</dbReference>
<reference evidence="7 8" key="1">
    <citation type="journal article" date="2019" name="Nat. Ecol. Evol.">
        <title>Megaphylogeny resolves global patterns of mushroom evolution.</title>
        <authorList>
            <person name="Varga T."/>
            <person name="Krizsan K."/>
            <person name="Foldi C."/>
            <person name="Dima B."/>
            <person name="Sanchez-Garcia M."/>
            <person name="Sanchez-Ramirez S."/>
            <person name="Szollosi G.J."/>
            <person name="Szarkandi J.G."/>
            <person name="Papp V."/>
            <person name="Albert L."/>
            <person name="Andreopoulos W."/>
            <person name="Angelini C."/>
            <person name="Antonin V."/>
            <person name="Barry K.W."/>
            <person name="Bougher N.L."/>
            <person name="Buchanan P."/>
            <person name="Buyck B."/>
            <person name="Bense V."/>
            <person name="Catcheside P."/>
            <person name="Chovatia M."/>
            <person name="Cooper J."/>
            <person name="Damon W."/>
            <person name="Desjardin D."/>
            <person name="Finy P."/>
            <person name="Geml J."/>
            <person name="Haridas S."/>
            <person name="Hughes K."/>
            <person name="Justo A."/>
            <person name="Karasinski D."/>
            <person name="Kautmanova I."/>
            <person name="Kiss B."/>
            <person name="Kocsube S."/>
            <person name="Kotiranta H."/>
            <person name="LaButti K.M."/>
            <person name="Lechner B.E."/>
            <person name="Liimatainen K."/>
            <person name="Lipzen A."/>
            <person name="Lukacs Z."/>
            <person name="Mihaltcheva S."/>
            <person name="Morgado L.N."/>
            <person name="Niskanen T."/>
            <person name="Noordeloos M.E."/>
            <person name="Ohm R.A."/>
            <person name="Ortiz-Santana B."/>
            <person name="Ovrebo C."/>
            <person name="Racz N."/>
            <person name="Riley R."/>
            <person name="Savchenko A."/>
            <person name="Shiryaev A."/>
            <person name="Soop K."/>
            <person name="Spirin V."/>
            <person name="Szebenyi C."/>
            <person name="Tomsovsky M."/>
            <person name="Tulloss R.E."/>
            <person name="Uehling J."/>
            <person name="Grigoriev I.V."/>
            <person name="Vagvolgyi C."/>
            <person name="Papp T."/>
            <person name="Martin F.M."/>
            <person name="Miettinen O."/>
            <person name="Hibbett D.S."/>
            <person name="Nagy L.G."/>
        </authorList>
    </citation>
    <scope>NUCLEOTIDE SEQUENCE [LARGE SCALE GENOMIC DNA]</scope>
    <source>
        <strain evidence="7 8">CBS 309.79</strain>
    </source>
</reference>
<dbReference type="Proteomes" id="UP000305067">
    <property type="component" value="Unassembled WGS sequence"/>
</dbReference>
<dbReference type="STRING" id="1884261.A0A5C3R551"/>
<dbReference type="InterPro" id="IPR003150">
    <property type="entry name" value="DNA-bd_RFX"/>
</dbReference>
<keyword evidence="3" id="KW-0804">Transcription</keyword>
<evidence type="ECO:0000256" key="5">
    <source>
        <dbReference type="SAM" id="MobiDB-lite"/>
    </source>
</evidence>
<protein>
    <recommendedName>
        <fullName evidence="6">RFX-type winged-helix domain-containing protein</fullName>
    </recommendedName>
</protein>
<keyword evidence="2" id="KW-0805">Transcription regulation</keyword>
<dbReference type="OrthoDB" id="338531at2759"/>
<name>A0A5C3R551_9AGAR</name>
<dbReference type="PANTHER" id="PTHR22970:SF14">
    <property type="entry name" value="AT-RICH INTERACTIVE DOMAIN-CONTAINING PROTEIN 2"/>
    <property type="match status" value="1"/>
</dbReference>
<dbReference type="PROSITE" id="PS51526">
    <property type="entry name" value="RFX_DBD"/>
    <property type="match status" value="1"/>
</dbReference>
<feature type="compositionally biased region" description="Polar residues" evidence="5">
    <location>
        <begin position="503"/>
        <end position="519"/>
    </location>
</feature>
<evidence type="ECO:0000256" key="4">
    <source>
        <dbReference type="ARBA" id="ARBA00023242"/>
    </source>
</evidence>
<gene>
    <name evidence="7" type="ORF">BDV98DRAFT_540102</name>
</gene>